<dbReference type="EMBL" id="CP002456">
    <property type="protein sequence ID" value="ADU92007.1"/>
    <property type="molecule type" value="Genomic_DNA"/>
</dbReference>
<evidence type="ECO:0000256" key="1">
    <source>
        <dbReference type="ARBA" id="ARBA00008312"/>
    </source>
</evidence>
<gene>
    <name evidence="6" type="ordered locus">TEQUI_1083</name>
</gene>
<dbReference type="PROSITE" id="PS51384">
    <property type="entry name" value="FAD_FR"/>
    <property type="match status" value="1"/>
</dbReference>
<dbReference type="EC" id="1.18.1.2" evidence="2"/>
<evidence type="ECO:0000313" key="7">
    <source>
        <dbReference type="Proteomes" id="UP000007472"/>
    </source>
</evidence>
<protein>
    <recommendedName>
        <fullName evidence="2">ferredoxin--NADP(+) reductase</fullName>
        <ecNumber evidence="2">1.18.1.2</ecNumber>
    </recommendedName>
</protein>
<dbReference type="GO" id="GO:0000166">
    <property type="term" value="F:nucleotide binding"/>
    <property type="evidence" value="ECO:0007669"/>
    <property type="project" value="UniProtKB-KW"/>
</dbReference>
<dbReference type="InterPro" id="IPR017938">
    <property type="entry name" value="Riboflavin_synthase-like_b-brl"/>
</dbReference>
<dbReference type="Pfam" id="PF00175">
    <property type="entry name" value="NAD_binding_1"/>
    <property type="match status" value="1"/>
</dbReference>
<dbReference type="PANTHER" id="PTHR47878:SF2">
    <property type="entry name" value="OXIDOREDUCTASE FAD_NAD(P)-BINDING DOMAIN PROTEIN"/>
    <property type="match status" value="1"/>
</dbReference>
<reference evidence="6 7" key="1">
    <citation type="journal article" date="2011" name="J. Bacteriol.">
        <title>Genome sequence of Taylorella equigenitalis MCE9, the causative agent of contagious equine metritis.</title>
        <authorList>
            <person name="Hebert L."/>
            <person name="Moumen B."/>
            <person name="Duquesne F."/>
            <person name="Breuil M.F."/>
            <person name="Laugier C."/>
            <person name="Batto J.M."/>
            <person name="Renault P."/>
            <person name="Petry S."/>
        </authorList>
    </citation>
    <scope>NUCLEOTIDE SEQUENCE [LARGE SCALE GENOMIC DNA]</scope>
    <source>
        <strain evidence="6 7">MCE9</strain>
    </source>
</reference>
<organism evidence="6 7">
    <name type="scientific">Taylorella equigenitalis (strain MCE9)</name>
    <dbReference type="NCBI Taxonomy" id="937774"/>
    <lineage>
        <taxon>Bacteria</taxon>
        <taxon>Pseudomonadati</taxon>
        <taxon>Pseudomonadota</taxon>
        <taxon>Betaproteobacteria</taxon>
        <taxon>Burkholderiales</taxon>
        <taxon>Alcaligenaceae</taxon>
        <taxon>Taylorella</taxon>
    </lineage>
</organism>
<proteinExistence type="inferred from homology"/>
<dbReference type="SUPFAM" id="SSF63380">
    <property type="entry name" value="Riboflavin synthase domain-like"/>
    <property type="match status" value="1"/>
</dbReference>
<comment type="similarity">
    <text evidence="1">Belongs to the ferredoxin--NADP reductase type 1 family.</text>
</comment>
<dbReference type="PANTHER" id="PTHR47878">
    <property type="entry name" value="OXIDOREDUCTASE FAD/NAD(P)-BINDING DOMAIN PROTEIN"/>
    <property type="match status" value="1"/>
</dbReference>
<sequence length="281" mass="31631">MTPNNSKYYVLTIKKITKWINGQLHSFTTDRPKDFKFKAGQFARLGLPIQILRNQDPTNQNLSDHYSNPQEPTIWRGFSMVNPEVSDYLEFYATLVPTGEFSPKLFSLNEGDNIAIHPMPIGFLTLDNFPNGGDTLWLLATGTGLSAFLSIIFTSNTWDLFKNIVLVHGVRHGAELSYQDALSEVNKDYTGRFTYMPVPTREKGYIHPWTGNIMPSERITSLLESDKLSELSGLDMNPHSSCIMLCGNPNMLSEARVILGERSFATGRRGAIGNLAVEKYW</sequence>
<evidence type="ECO:0000259" key="5">
    <source>
        <dbReference type="PROSITE" id="PS51384"/>
    </source>
</evidence>
<dbReference type="Gene3D" id="3.40.50.80">
    <property type="entry name" value="Nucleotide-binding domain of ferredoxin-NADP reductase (FNR) module"/>
    <property type="match status" value="1"/>
</dbReference>
<name>A0A654KHS8_TAYEM</name>
<dbReference type="InterPro" id="IPR001433">
    <property type="entry name" value="OxRdtase_FAD/NAD-bd"/>
</dbReference>
<dbReference type="CDD" id="cd06195">
    <property type="entry name" value="FNR1"/>
    <property type="match status" value="1"/>
</dbReference>
<comment type="catalytic activity">
    <reaction evidence="4">
        <text>2 reduced [2Fe-2S]-[ferredoxin] + NADP(+) + H(+) = 2 oxidized [2Fe-2S]-[ferredoxin] + NADPH</text>
        <dbReference type="Rhea" id="RHEA:20125"/>
        <dbReference type="Rhea" id="RHEA-COMP:10000"/>
        <dbReference type="Rhea" id="RHEA-COMP:10001"/>
        <dbReference type="ChEBI" id="CHEBI:15378"/>
        <dbReference type="ChEBI" id="CHEBI:33737"/>
        <dbReference type="ChEBI" id="CHEBI:33738"/>
        <dbReference type="ChEBI" id="CHEBI:57783"/>
        <dbReference type="ChEBI" id="CHEBI:58349"/>
        <dbReference type="EC" id="1.18.1.2"/>
    </reaction>
</comment>
<dbReference type="SUPFAM" id="SSF52343">
    <property type="entry name" value="Ferredoxin reductase-like, C-terminal NADP-linked domain"/>
    <property type="match status" value="1"/>
</dbReference>
<dbReference type="KEGG" id="teq:TEQUI_1083"/>
<dbReference type="InterPro" id="IPR039261">
    <property type="entry name" value="FNR_nucleotide-bd"/>
</dbReference>
<dbReference type="Gene3D" id="2.40.30.10">
    <property type="entry name" value="Translation factors"/>
    <property type="match status" value="1"/>
</dbReference>
<dbReference type="InterPro" id="IPR051930">
    <property type="entry name" value="FNR_type-1"/>
</dbReference>
<evidence type="ECO:0000313" key="6">
    <source>
        <dbReference type="EMBL" id="ADU92007.1"/>
    </source>
</evidence>
<feature type="domain" description="FAD-binding FR-type" evidence="5">
    <location>
        <begin position="6"/>
        <end position="127"/>
    </location>
</feature>
<dbReference type="GO" id="GO:0034599">
    <property type="term" value="P:cellular response to oxidative stress"/>
    <property type="evidence" value="ECO:0007669"/>
    <property type="project" value="TreeGrafter"/>
</dbReference>
<evidence type="ECO:0000256" key="3">
    <source>
        <dbReference type="ARBA" id="ARBA00022741"/>
    </source>
</evidence>
<dbReference type="GO" id="GO:0042167">
    <property type="term" value="P:heme catabolic process"/>
    <property type="evidence" value="ECO:0007669"/>
    <property type="project" value="TreeGrafter"/>
</dbReference>
<dbReference type="GO" id="GO:0004324">
    <property type="term" value="F:ferredoxin-NADP+ reductase activity"/>
    <property type="evidence" value="ECO:0007669"/>
    <property type="project" value="UniProtKB-EC"/>
</dbReference>
<evidence type="ECO:0000256" key="2">
    <source>
        <dbReference type="ARBA" id="ARBA00013223"/>
    </source>
</evidence>
<dbReference type="Proteomes" id="UP000007472">
    <property type="component" value="Chromosome"/>
</dbReference>
<dbReference type="AlphaFoldDB" id="A0A654KHS8"/>
<dbReference type="InterPro" id="IPR017927">
    <property type="entry name" value="FAD-bd_FR_type"/>
</dbReference>
<evidence type="ECO:0000256" key="4">
    <source>
        <dbReference type="ARBA" id="ARBA00047776"/>
    </source>
</evidence>
<dbReference type="InterPro" id="IPR033892">
    <property type="entry name" value="FNR_bac"/>
</dbReference>
<accession>A0A654KHS8</accession>
<keyword evidence="3" id="KW-0547">Nucleotide-binding</keyword>
<keyword evidence="6" id="KW-0560">Oxidoreductase</keyword>